<dbReference type="CDD" id="cd05403">
    <property type="entry name" value="NT_KNTase_like"/>
    <property type="match status" value="1"/>
</dbReference>
<organism evidence="2 3">
    <name type="scientific">Heliomicrobium undosum</name>
    <dbReference type="NCBI Taxonomy" id="121734"/>
    <lineage>
        <taxon>Bacteria</taxon>
        <taxon>Bacillati</taxon>
        <taxon>Bacillota</taxon>
        <taxon>Clostridia</taxon>
        <taxon>Eubacteriales</taxon>
        <taxon>Heliobacteriaceae</taxon>
        <taxon>Heliomicrobium</taxon>
    </lineage>
</organism>
<sequence>MRFGISLKSMEIIIGALQRIDVIEGAAIFGSRSMGNFKHGSDVDIAVYGAHISEQVVQELNADLNERLPLPYYFDVIHYEGVTHQGLKEHIDRYGRQFYTRPLPRPKEICLETLR</sequence>
<proteinExistence type="predicted"/>
<dbReference type="InterPro" id="IPR043519">
    <property type="entry name" value="NT_sf"/>
</dbReference>
<dbReference type="Proteomes" id="UP000463470">
    <property type="component" value="Unassembled WGS sequence"/>
</dbReference>
<accession>A0A845L407</accession>
<evidence type="ECO:0000313" key="3">
    <source>
        <dbReference type="Proteomes" id="UP000463470"/>
    </source>
</evidence>
<evidence type="ECO:0000259" key="1">
    <source>
        <dbReference type="Pfam" id="PF18765"/>
    </source>
</evidence>
<keyword evidence="3" id="KW-1185">Reference proteome</keyword>
<gene>
    <name evidence="2" type="ORF">GTO91_08610</name>
</gene>
<dbReference type="InterPro" id="IPR041633">
    <property type="entry name" value="Polbeta"/>
</dbReference>
<evidence type="ECO:0000313" key="2">
    <source>
        <dbReference type="EMBL" id="MZP29765.1"/>
    </source>
</evidence>
<keyword evidence="2" id="KW-0808">Transferase</keyword>
<feature type="domain" description="Polymerase beta nucleotidyltransferase" evidence="1">
    <location>
        <begin position="13"/>
        <end position="101"/>
    </location>
</feature>
<protein>
    <submittedName>
        <fullName evidence="2">Nucleotidyltransferase domain-containing protein</fullName>
    </submittedName>
</protein>
<reference evidence="2 3" key="1">
    <citation type="submission" date="2020-01" db="EMBL/GenBank/DDBJ databases">
        <title>Whole-genome sequence of Heliobacterium undosum DSM 13378.</title>
        <authorList>
            <person name="Kyndt J.A."/>
            <person name="Meyer T.E."/>
        </authorList>
    </citation>
    <scope>NUCLEOTIDE SEQUENCE [LARGE SCALE GENOMIC DNA]</scope>
    <source>
        <strain evidence="2 3">DSM 13378</strain>
    </source>
</reference>
<dbReference type="GO" id="GO:0016740">
    <property type="term" value="F:transferase activity"/>
    <property type="evidence" value="ECO:0007669"/>
    <property type="project" value="UniProtKB-KW"/>
</dbReference>
<name>A0A845L407_9FIRM</name>
<comment type="caution">
    <text evidence="2">The sequence shown here is derived from an EMBL/GenBank/DDBJ whole genome shotgun (WGS) entry which is preliminary data.</text>
</comment>
<dbReference type="SUPFAM" id="SSF81301">
    <property type="entry name" value="Nucleotidyltransferase"/>
    <property type="match status" value="1"/>
</dbReference>
<dbReference type="OrthoDB" id="9803106at2"/>
<dbReference type="Gene3D" id="3.30.460.10">
    <property type="entry name" value="Beta Polymerase, domain 2"/>
    <property type="match status" value="1"/>
</dbReference>
<dbReference type="EMBL" id="WXEY01000007">
    <property type="protein sequence ID" value="MZP29765.1"/>
    <property type="molecule type" value="Genomic_DNA"/>
</dbReference>
<dbReference type="Pfam" id="PF18765">
    <property type="entry name" value="Polbeta"/>
    <property type="match status" value="1"/>
</dbReference>
<dbReference type="AlphaFoldDB" id="A0A845L407"/>